<evidence type="ECO:0000259" key="10">
    <source>
        <dbReference type="PROSITE" id="PS51012"/>
    </source>
</evidence>
<evidence type="ECO:0000256" key="1">
    <source>
        <dbReference type="ARBA" id="ARBA00004141"/>
    </source>
</evidence>
<evidence type="ECO:0000256" key="7">
    <source>
        <dbReference type="ARBA" id="ARBA00023136"/>
    </source>
</evidence>
<comment type="caution">
    <text evidence="11">The sequence shown here is derived from an EMBL/GenBank/DDBJ whole genome shotgun (WGS) entry which is preliminary data.</text>
</comment>
<keyword evidence="7 8" id="KW-0472">Membrane</keyword>
<dbReference type="RefSeq" id="WP_273949979.1">
    <property type="nucleotide sequence ID" value="NZ_JAQSIP010000003.1"/>
</dbReference>
<evidence type="ECO:0000256" key="5">
    <source>
        <dbReference type="ARBA" id="ARBA00022840"/>
    </source>
</evidence>
<dbReference type="InterPro" id="IPR003593">
    <property type="entry name" value="AAA+_ATPase"/>
</dbReference>
<comment type="subcellular location">
    <subcellularLocation>
        <location evidence="1">Membrane</location>
        <topology evidence="1">Multi-pass membrane protein</topology>
    </subcellularLocation>
</comment>
<evidence type="ECO:0000313" key="11">
    <source>
        <dbReference type="EMBL" id="MDD0838271.1"/>
    </source>
</evidence>
<accession>A0ABT5MXV1</accession>
<keyword evidence="12" id="KW-1185">Reference proteome</keyword>
<evidence type="ECO:0000256" key="6">
    <source>
        <dbReference type="ARBA" id="ARBA00022989"/>
    </source>
</evidence>
<dbReference type="InterPro" id="IPR017871">
    <property type="entry name" value="ABC_transporter-like_CS"/>
</dbReference>
<dbReference type="Proteomes" id="UP001528673">
    <property type="component" value="Unassembled WGS sequence"/>
</dbReference>
<keyword evidence="2" id="KW-1003">Cell membrane</keyword>
<dbReference type="NCBIfam" id="NF033858">
    <property type="entry name" value="ABC2_perm_RbbA"/>
    <property type="match status" value="1"/>
</dbReference>
<evidence type="ECO:0000256" key="8">
    <source>
        <dbReference type="SAM" id="Phobius"/>
    </source>
</evidence>
<reference evidence="11 12" key="1">
    <citation type="submission" date="2023-02" db="EMBL/GenBank/DDBJ databases">
        <title>Bacterial whole genomic sequence of Curvibacter sp. HBC61.</title>
        <authorList>
            <person name="Le V."/>
            <person name="Ko S.-R."/>
            <person name="Ahn C.-Y."/>
            <person name="Oh H.-M."/>
        </authorList>
    </citation>
    <scope>NUCLEOTIDE SEQUENCE [LARGE SCALE GENOMIC DNA]</scope>
    <source>
        <strain evidence="11 12">HBC61</strain>
    </source>
</reference>
<dbReference type="Pfam" id="PF12698">
    <property type="entry name" value="ABC2_membrane_3"/>
    <property type="match status" value="1"/>
</dbReference>
<feature type="transmembrane region" description="Helical" evidence="8">
    <location>
        <begin position="749"/>
        <end position="772"/>
    </location>
</feature>
<dbReference type="SUPFAM" id="SSF52540">
    <property type="entry name" value="P-loop containing nucleoside triphosphate hydrolases"/>
    <property type="match status" value="2"/>
</dbReference>
<dbReference type="InterPro" id="IPR027417">
    <property type="entry name" value="P-loop_NTPase"/>
</dbReference>
<protein>
    <submittedName>
        <fullName evidence="11">Ribosome-associated ATPase/putative transporter RbbA</fullName>
    </submittedName>
</protein>
<organism evidence="11 12">
    <name type="scientific">Curvibacter cyanobacteriorum</name>
    <dbReference type="NCBI Taxonomy" id="3026422"/>
    <lineage>
        <taxon>Bacteria</taxon>
        <taxon>Pseudomonadati</taxon>
        <taxon>Pseudomonadota</taxon>
        <taxon>Betaproteobacteria</taxon>
        <taxon>Burkholderiales</taxon>
        <taxon>Comamonadaceae</taxon>
        <taxon>Curvibacter</taxon>
    </lineage>
</organism>
<name>A0ABT5MXV1_9BURK</name>
<dbReference type="PANTHER" id="PTHR43038">
    <property type="entry name" value="ATP-BINDING CASSETTE, SUB-FAMILY H, MEMBER 1"/>
    <property type="match status" value="1"/>
</dbReference>
<sequence length="944" mass="102344">MRSSTAATPPPAALNFDAYVAQVIDLRHQYGSVTAINGISLNIPRGRMVGMIGPDGVGKSSLLSLLAGSKKIQLGQVWVLGGDMRSHEHREAVCPRIAYMPQGLGKNLYPTLSIEENLQFFGRLFNQTDEERRSRIDVLTRSTGLFPFLSRPVGKLSGGMKQKVGLCCALIHDPDLLVLDEPTTGVDPLSRAQFWDLIDSIRLERPGMSVVVATSYMEEADRFDWLVAVNAGQILGTGTPAELKSKTQTQTLDDAFVALLPDADRQQFKVIHIPPLDTGAKHTLAIEAKDLTMRFGDFTAVSSVNFKIEPGEIFGFLGSNGCGKSTTMKMLTGLLTPTSGEAYLFGEKVNADDLATRRNLGYMSQGFSLYSELSVTQNLALQGRLYGIPEADLPQRIEESIVQFDLTDIRHAMPAQLPLGMRQRLSLAAAVIHRPRLLILDEPTSGVDPVARNVFWQSLIKLSREDGVTIFITTHFMNEAQMCDRISLMNAGQVVITDSPNNVIQSCQASSMEAAFLYYLERATGQTVSKPGAAPPVAAAPVAGPAAGAVAPAAKPPSAPAVPTARHRPRGFSLVRAWSYCQLESLQLVRDPVRATLALLGTTLLMLVMGYGITLDVDNLRYAVLDRDQTTLSRDYANNIAGSSYFKQQAPLHSYADMDRRMVSGELSMAVEIPSNFALDIGKGDTAHVGVWVDGAMPTRANTIQGYVQAMHLQWMAQQYQDRMGTAPPAAMDIETRYRYNPDVMSLPAMVPAVIPLLLMMIPAMLTALSVVREKEMGSILNLYVTPVSRAEFLLGKQAPYVLLAFLNFCLMVLMALVVFQVNMSGSGLTLAMAAVIYSLSATGIGLLASSFMKSQVAAVFITIIVTLIPAIQFSGLLNPVSSLEGIGHLIGVTYPSAHFLTISRGVFNKGLSAPELTTALWSLAASVPTILGLAVFLLKKQER</sequence>
<evidence type="ECO:0000256" key="2">
    <source>
        <dbReference type="ARBA" id="ARBA00022475"/>
    </source>
</evidence>
<feature type="transmembrane region" description="Helical" evidence="8">
    <location>
        <begin position="801"/>
        <end position="822"/>
    </location>
</feature>
<dbReference type="InterPro" id="IPR047817">
    <property type="entry name" value="ABC2_TM_bact-type"/>
</dbReference>
<dbReference type="CDD" id="cd03230">
    <property type="entry name" value="ABC_DR_subfamily_A"/>
    <property type="match status" value="1"/>
</dbReference>
<dbReference type="PROSITE" id="PS00211">
    <property type="entry name" value="ABC_TRANSPORTER_1"/>
    <property type="match status" value="1"/>
</dbReference>
<dbReference type="PANTHER" id="PTHR43038:SF4">
    <property type="entry name" value="RIBOSOME-ASSOCIATED ATPASE"/>
    <property type="match status" value="1"/>
</dbReference>
<dbReference type="PROSITE" id="PS50893">
    <property type="entry name" value="ABC_TRANSPORTER_2"/>
    <property type="match status" value="2"/>
</dbReference>
<evidence type="ECO:0000313" key="12">
    <source>
        <dbReference type="Proteomes" id="UP001528673"/>
    </source>
</evidence>
<evidence type="ECO:0000259" key="9">
    <source>
        <dbReference type="PROSITE" id="PS50893"/>
    </source>
</evidence>
<feature type="domain" description="ABC transmembrane type-2" evidence="10">
    <location>
        <begin position="701"/>
        <end position="942"/>
    </location>
</feature>
<dbReference type="InterPro" id="IPR013525">
    <property type="entry name" value="ABC2_TM"/>
</dbReference>
<feature type="transmembrane region" description="Helical" evidence="8">
    <location>
        <begin position="828"/>
        <end position="850"/>
    </location>
</feature>
<dbReference type="Gene3D" id="3.40.1710.10">
    <property type="entry name" value="abc type-2 transporter like domain"/>
    <property type="match status" value="1"/>
</dbReference>
<dbReference type="PROSITE" id="PS51012">
    <property type="entry name" value="ABC_TM2"/>
    <property type="match status" value="1"/>
</dbReference>
<feature type="domain" description="ABC transporter" evidence="9">
    <location>
        <begin position="286"/>
        <end position="516"/>
    </location>
</feature>
<dbReference type="Gene3D" id="3.40.50.300">
    <property type="entry name" value="P-loop containing nucleotide triphosphate hydrolases"/>
    <property type="match status" value="2"/>
</dbReference>
<dbReference type="InterPro" id="IPR047651">
    <property type="entry name" value="ABC2_perm_RbbA"/>
</dbReference>
<gene>
    <name evidence="11" type="primary">rbbA</name>
    <name evidence="11" type="ORF">PSQ40_06785</name>
</gene>
<dbReference type="EMBL" id="JAQSIP010000003">
    <property type="protein sequence ID" value="MDD0838271.1"/>
    <property type="molecule type" value="Genomic_DNA"/>
</dbReference>
<keyword evidence="3 8" id="KW-0812">Transmembrane</keyword>
<evidence type="ECO:0000256" key="4">
    <source>
        <dbReference type="ARBA" id="ARBA00022741"/>
    </source>
</evidence>
<proteinExistence type="predicted"/>
<keyword evidence="4" id="KW-0547">Nucleotide-binding</keyword>
<dbReference type="SMART" id="SM00382">
    <property type="entry name" value="AAA"/>
    <property type="match status" value="2"/>
</dbReference>
<keyword evidence="5" id="KW-0067">ATP-binding</keyword>
<evidence type="ECO:0000256" key="3">
    <source>
        <dbReference type="ARBA" id="ARBA00022692"/>
    </source>
</evidence>
<keyword evidence="6 8" id="KW-1133">Transmembrane helix</keyword>
<feature type="transmembrane region" description="Helical" evidence="8">
    <location>
        <begin position="920"/>
        <end position="939"/>
    </location>
</feature>
<dbReference type="InterPro" id="IPR003439">
    <property type="entry name" value="ABC_transporter-like_ATP-bd"/>
</dbReference>
<feature type="transmembrane region" description="Helical" evidence="8">
    <location>
        <begin position="857"/>
        <end position="878"/>
    </location>
</feature>
<feature type="domain" description="ABC transporter" evidence="9">
    <location>
        <begin position="21"/>
        <end position="256"/>
    </location>
</feature>
<dbReference type="Pfam" id="PF00005">
    <property type="entry name" value="ABC_tran"/>
    <property type="match status" value="2"/>
</dbReference>